<keyword evidence="2" id="KW-0808">Transferase</keyword>
<dbReference type="Proteomes" id="UP001304300">
    <property type="component" value="Chromosome"/>
</dbReference>
<keyword evidence="3" id="KW-1185">Reference proteome</keyword>
<dbReference type="SUPFAM" id="SSF53335">
    <property type="entry name" value="S-adenosyl-L-methionine-dependent methyltransferases"/>
    <property type="match status" value="1"/>
</dbReference>
<keyword evidence="2" id="KW-0489">Methyltransferase</keyword>
<dbReference type="RefSeq" id="WP_317831301.1">
    <property type="nucleotide sequence ID" value="NZ_CP136920.1"/>
</dbReference>
<dbReference type="InterPro" id="IPR029063">
    <property type="entry name" value="SAM-dependent_MTases_sf"/>
</dbReference>
<evidence type="ECO:0000313" key="3">
    <source>
        <dbReference type="Proteomes" id="UP001304300"/>
    </source>
</evidence>
<dbReference type="Pfam" id="PF13649">
    <property type="entry name" value="Methyltransf_25"/>
    <property type="match status" value="1"/>
</dbReference>
<organism evidence="2 3">
    <name type="scientific">Rubellicoccus peritrichatus</name>
    <dbReference type="NCBI Taxonomy" id="3080537"/>
    <lineage>
        <taxon>Bacteria</taxon>
        <taxon>Pseudomonadati</taxon>
        <taxon>Verrucomicrobiota</taxon>
        <taxon>Opitutia</taxon>
        <taxon>Puniceicoccales</taxon>
        <taxon>Cerasicoccaceae</taxon>
        <taxon>Rubellicoccus</taxon>
    </lineage>
</organism>
<reference evidence="2 3" key="1">
    <citation type="submission" date="2023-10" db="EMBL/GenBank/DDBJ databases">
        <title>Rubellicoccus peritrichatus gen. nov., sp. nov., isolated from an algae of coral reef tank.</title>
        <authorList>
            <person name="Luo J."/>
        </authorList>
    </citation>
    <scope>NUCLEOTIDE SEQUENCE [LARGE SCALE GENOMIC DNA]</scope>
    <source>
        <strain evidence="2 3">CR14</strain>
    </source>
</reference>
<dbReference type="KEGG" id="puo:RZN69_12395"/>
<name>A0AAQ3L5J7_9BACT</name>
<dbReference type="InterPro" id="IPR041698">
    <property type="entry name" value="Methyltransf_25"/>
</dbReference>
<dbReference type="CDD" id="cd02440">
    <property type="entry name" value="AdoMet_MTases"/>
    <property type="match status" value="1"/>
</dbReference>
<dbReference type="GO" id="GO:0008168">
    <property type="term" value="F:methyltransferase activity"/>
    <property type="evidence" value="ECO:0007669"/>
    <property type="project" value="UniProtKB-KW"/>
</dbReference>
<sequence>MTKQLWADTLIGDEHYALMNLNHAQIEERIIADMDAGVDVYYDNRWAATGILSEWLAQNLELIQEKNVLILGAGVGSETLVLGRHCKHVWINDLSAVALELCAEQMDQNSFKNYTTLCGRYEELDLPEVDLVVASFLIYNKDTYTAMRSFIANHKGEVILMNERLGPFPKFLEQEAHTIIFEIDDAVGVLLKRG</sequence>
<gene>
    <name evidence="2" type="ORF">RZN69_12395</name>
</gene>
<evidence type="ECO:0000259" key="1">
    <source>
        <dbReference type="Pfam" id="PF13649"/>
    </source>
</evidence>
<dbReference type="GO" id="GO:0032259">
    <property type="term" value="P:methylation"/>
    <property type="evidence" value="ECO:0007669"/>
    <property type="project" value="UniProtKB-KW"/>
</dbReference>
<accession>A0AAQ3L5J7</accession>
<evidence type="ECO:0000313" key="2">
    <source>
        <dbReference type="EMBL" id="WOO39416.1"/>
    </source>
</evidence>
<proteinExistence type="predicted"/>
<dbReference type="AlphaFoldDB" id="A0AAQ3L5J7"/>
<dbReference type="EMBL" id="CP136920">
    <property type="protein sequence ID" value="WOO39416.1"/>
    <property type="molecule type" value="Genomic_DNA"/>
</dbReference>
<protein>
    <submittedName>
        <fullName evidence="2">Methyltransferase domain-containing protein</fullName>
    </submittedName>
</protein>
<feature type="domain" description="Methyltransferase" evidence="1">
    <location>
        <begin position="68"/>
        <end position="142"/>
    </location>
</feature>
<dbReference type="Gene3D" id="3.40.50.150">
    <property type="entry name" value="Vaccinia Virus protein VP39"/>
    <property type="match status" value="1"/>
</dbReference>